<evidence type="ECO:0000256" key="1">
    <source>
        <dbReference type="SAM" id="SignalP"/>
    </source>
</evidence>
<dbReference type="InterPro" id="IPR012347">
    <property type="entry name" value="Ferritin-like"/>
</dbReference>
<dbReference type="Gene3D" id="1.20.1260.10">
    <property type="match status" value="1"/>
</dbReference>
<sequence>MNRSRTALAALSSLLIAAAGNAVAADAVSHADASFMKDAAHAGHAEVSASKLALSKSSDTQVKAFAQQMIDDHTKAAAELQSLADAKGVKLPTEPSMTQKTKEKMTLSTADGANFDYRYADSAGVSAHEDTVKLFRKAAAEAKDADVRAFASKTLPTLEHHLQMAKELQAATAIRAGKK</sequence>
<accession>A0ABT8DWR6</accession>
<evidence type="ECO:0000313" key="3">
    <source>
        <dbReference type="EMBL" id="MDN3921540.1"/>
    </source>
</evidence>
<dbReference type="PANTHER" id="PTHR38593:SF1">
    <property type="entry name" value="BLR2558 PROTEIN"/>
    <property type="match status" value="1"/>
</dbReference>
<keyword evidence="1" id="KW-0732">Signal</keyword>
<keyword evidence="4" id="KW-1185">Reference proteome</keyword>
<reference evidence="3 4" key="1">
    <citation type="submission" date="2023-06" db="EMBL/GenBank/DDBJ databases">
        <title>Pelomonas sp. PFR6 16S ribosomal RNA gene Genome sequencing and assembly.</title>
        <authorList>
            <person name="Woo H."/>
        </authorList>
    </citation>
    <scope>NUCLEOTIDE SEQUENCE [LARGE SCALE GENOMIC DNA]</scope>
    <source>
        <strain evidence="3 4">PFR6</strain>
    </source>
</reference>
<name>A0ABT8DWR6_9BURK</name>
<evidence type="ECO:0000313" key="4">
    <source>
        <dbReference type="Proteomes" id="UP001228044"/>
    </source>
</evidence>
<feature type="domain" description="DUF4142" evidence="2">
    <location>
        <begin position="31"/>
        <end position="168"/>
    </location>
</feature>
<proteinExistence type="predicted"/>
<comment type="caution">
    <text evidence="3">The sequence shown here is derived from an EMBL/GenBank/DDBJ whole genome shotgun (WGS) entry which is preliminary data.</text>
</comment>
<dbReference type="Pfam" id="PF13628">
    <property type="entry name" value="DUF4142"/>
    <property type="match status" value="1"/>
</dbReference>
<dbReference type="InterPro" id="IPR025419">
    <property type="entry name" value="DUF4142"/>
</dbReference>
<feature type="signal peptide" evidence="1">
    <location>
        <begin position="1"/>
        <end position="24"/>
    </location>
</feature>
<gene>
    <name evidence="3" type="ORF">QWJ38_14700</name>
</gene>
<evidence type="ECO:0000259" key="2">
    <source>
        <dbReference type="Pfam" id="PF13628"/>
    </source>
</evidence>
<dbReference type="Proteomes" id="UP001228044">
    <property type="component" value="Unassembled WGS sequence"/>
</dbReference>
<dbReference type="PANTHER" id="PTHR38593">
    <property type="entry name" value="BLR2558 PROTEIN"/>
    <property type="match status" value="1"/>
</dbReference>
<dbReference type="RefSeq" id="WP_290359863.1">
    <property type="nucleotide sequence ID" value="NZ_JAUHHC010000004.1"/>
</dbReference>
<organism evidence="3 4">
    <name type="scientific">Roseateles violae</name>
    <dbReference type="NCBI Taxonomy" id="3058042"/>
    <lineage>
        <taxon>Bacteria</taxon>
        <taxon>Pseudomonadati</taxon>
        <taxon>Pseudomonadota</taxon>
        <taxon>Betaproteobacteria</taxon>
        <taxon>Burkholderiales</taxon>
        <taxon>Sphaerotilaceae</taxon>
        <taxon>Roseateles</taxon>
    </lineage>
</organism>
<feature type="chain" id="PRO_5046705682" evidence="1">
    <location>
        <begin position="25"/>
        <end position="179"/>
    </location>
</feature>
<protein>
    <submittedName>
        <fullName evidence="3">DUF4142 domain-containing protein</fullName>
    </submittedName>
</protein>
<dbReference type="EMBL" id="JAUHHC010000004">
    <property type="protein sequence ID" value="MDN3921540.1"/>
    <property type="molecule type" value="Genomic_DNA"/>
</dbReference>